<evidence type="ECO:0000313" key="2">
    <source>
        <dbReference type="EMBL" id="PSX07317.1"/>
    </source>
</evidence>
<dbReference type="EMBL" id="PYOY01000005">
    <property type="protein sequence ID" value="PSX07317.1"/>
    <property type="molecule type" value="Genomic_DNA"/>
</dbReference>
<dbReference type="Proteomes" id="UP000240989">
    <property type="component" value="Unassembled WGS sequence"/>
</dbReference>
<evidence type="ECO:0000256" key="1">
    <source>
        <dbReference type="SAM" id="Phobius"/>
    </source>
</evidence>
<dbReference type="Pfam" id="PF05656">
    <property type="entry name" value="DUF805"/>
    <property type="match status" value="1"/>
</dbReference>
<dbReference type="Proteomes" id="UP000241440">
    <property type="component" value="Unassembled WGS sequence"/>
</dbReference>
<dbReference type="InterPro" id="IPR008523">
    <property type="entry name" value="DUF805"/>
</dbReference>
<protein>
    <submittedName>
        <fullName evidence="2">DUF805 domain-containing protein</fullName>
    </submittedName>
</protein>
<dbReference type="GeneID" id="61229716"/>
<gene>
    <name evidence="3" type="ORF">C0W27_05520</name>
    <name evidence="2" type="ORF">C0W41_11810</name>
</gene>
<proteinExistence type="predicted"/>
<evidence type="ECO:0000313" key="3">
    <source>
        <dbReference type="EMBL" id="PSX11825.1"/>
    </source>
</evidence>
<comment type="caution">
    <text evidence="2">The sequence shown here is derived from an EMBL/GenBank/DDBJ whole genome shotgun (WGS) entry which is preliminary data.</text>
</comment>
<accession>A0A0D8R3I0</accession>
<dbReference type="AlphaFoldDB" id="A0A0D8R3I0"/>
<organism evidence="2 5">
    <name type="scientific">Photobacterium angustum</name>
    <dbReference type="NCBI Taxonomy" id="661"/>
    <lineage>
        <taxon>Bacteria</taxon>
        <taxon>Pseudomonadati</taxon>
        <taxon>Pseudomonadota</taxon>
        <taxon>Gammaproteobacteria</taxon>
        <taxon>Vibrionales</taxon>
        <taxon>Vibrionaceae</taxon>
        <taxon>Photobacterium</taxon>
    </lineage>
</organism>
<feature type="transmembrane region" description="Helical" evidence="1">
    <location>
        <begin position="52"/>
        <end position="72"/>
    </location>
</feature>
<dbReference type="PANTHER" id="PTHR34980:SF2">
    <property type="entry name" value="INNER MEMBRANE PROTEIN YHAH-RELATED"/>
    <property type="match status" value="1"/>
</dbReference>
<dbReference type="EMBL" id="PYOU01000003">
    <property type="protein sequence ID" value="PSX11825.1"/>
    <property type="molecule type" value="Genomic_DNA"/>
</dbReference>
<dbReference type="RefSeq" id="WP_005368479.1">
    <property type="nucleotide sequence ID" value="NZ_JAKJTG010000010.1"/>
</dbReference>
<name>A0A0D8R3I0_PHOAN</name>
<dbReference type="GO" id="GO:0005886">
    <property type="term" value="C:plasma membrane"/>
    <property type="evidence" value="ECO:0007669"/>
    <property type="project" value="TreeGrafter"/>
</dbReference>
<feature type="transmembrane region" description="Helical" evidence="1">
    <location>
        <begin position="23"/>
        <end position="40"/>
    </location>
</feature>
<keyword evidence="1" id="KW-0812">Transmembrane</keyword>
<sequence length="127" mass="14411">MDWYLAVLKKYAQFNGRSRRKEFWFFTLFSALISMALGFADSVLGLPTIGDGYGVLAALYSLFIVIPNIAVIVRRLHDQDRTGWWALIMFVPIVGILVLIYFMVQDSKPGDNRFGPNPKQNEGSFTV</sequence>
<keyword evidence="4" id="KW-1185">Reference proteome</keyword>
<reference evidence="4 5" key="1">
    <citation type="submission" date="2018-01" db="EMBL/GenBank/DDBJ databases">
        <title>Whole genome sequencing of Histamine producing bacteria.</title>
        <authorList>
            <person name="Butler K."/>
        </authorList>
    </citation>
    <scope>NUCLEOTIDE SEQUENCE [LARGE SCALE GENOMIC DNA]</scope>
    <source>
        <strain evidence="2 5">A2-1</strain>
        <strain evidence="3 4">A6-1</strain>
    </source>
</reference>
<evidence type="ECO:0000313" key="4">
    <source>
        <dbReference type="Proteomes" id="UP000240989"/>
    </source>
</evidence>
<keyword evidence="1" id="KW-1133">Transmembrane helix</keyword>
<evidence type="ECO:0000313" key="5">
    <source>
        <dbReference type="Proteomes" id="UP000241440"/>
    </source>
</evidence>
<keyword evidence="1" id="KW-0472">Membrane</keyword>
<dbReference type="PANTHER" id="PTHR34980">
    <property type="entry name" value="INNER MEMBRANE PROTEIN-RELATED-RELATED"/>
    <property type="match status" value="1"/>
</dbReference>
<feature type="transmembrane region" description="Helical" evidence="1">
    <location>
        <begin position="84"/>
        <end position="104"/>
    </location>
</feature>